<comment type="caution">
    <text evidence="2">The sequence shown here is derived from an EMBL/GenBank/DDBJ whole genome shotgun (WGS) entry which is preliminary data.</text>
</comment>
<protein>
    <submittedName>
        <fullName evidence="2">Peptidase M23</fullName>
    </submittedName>
</protein>
<dbReference type="Gene3D" id="2.60.40.10">
    <property type="entry name" value="Immunoglobulins"/>
    <property type="match status" value="2"/>
</dbReference>
<organism evidence="2 3">
    <name type="scientific">Trinickia symbiotica</name>
    <dbReference type="NCBI Taxonomy" id="863227"/>
    <lineage>
        <taxon>Bacteria</taxon>
        <taxon>Pseudomonadati</taxon>
        <taxon>Pseudomonadota</taxon>
        <taxon>Betaproteobacteria</taxon>
        <taxon>Burkholderiales</taxon>
        <taxon>Burkholderiaceae</taxon>
        <taxon>Trinickia</taxon>
    </lineage>
</organism>
<evidence type="ECO:0000259" key="1">
    <source>
        <dbReference type="PROSITE" id="PS51782"/>
    </source>
</evidence>
<dbReference type="AlphaFoldDB" id="A0A2T3XUH6"/>
<dbReference type="InterPro" id="IPR018392">
    <property type="entry name" value="LysM"/>
</dbReference>
<dbReference type="Gene3D" id="2.60.120.1440">
    <property type="match status" value="1"/>
</dbReference>
<dbReference type="EMBL" id="PYUC01000006">
    <property type="protein sequence ID" value="PTB20161.1"/>
    <property type="molecule type" value="Genomic_DNA"/>
</dbReference>
<dbReference type="Pfam" id="PF04773">
    <property type="entry name" value="FecR"/>
    <property type="match status" value="1"/>
</dbReference>
<sequence length="469" mass="50778">MRRLPSSVVRQRRAFAILTTGFTLFIMSPVVRAEAAKVDKAAKPETVSYAAQPGDTIYEVADRYLSDPYDWRVLARLNRVDAPRRLKPGTLLKLPVALLKRDPLMVRVLAASGDAERISKAVPPLPLAEGASLGEGDAISTGSNGFVTIELEDGTHLTLTPRSTLALGTLRRTVLTGRTERDFSLIRGEVESEVEHLTKPDDHFEIHAPSIVAGVRGTHFRVNYDPVATTVEVLDGKVAVGNAETHAPATKGKLDEEAAAPQSQLVPAGYGSVTRGGAVGAPVALLPAPTLAHPAKIQDGPHVEFDLQPVAGATHYRLDIARDAGTLDLIRETRTQTPHASFEDVADGTYFVRVSAIDGAGLQGLPRVYAFERRRNGVDASAGRAGGARSYEFRWLASRPGVDTHFRFVLSRNEDLRDPLVDAVDISGHRFVVTGLPAGVYYWTVIAEQFENGRFYETAAGVRSFTLAY</sequence>
<dbReference type="Pfam" id="PF01476">
    <property type="entry name" value="LysM"/>
    <property type="match status" value="1"/>
</dbReference>
<feature type="domain" description="LysM" evidence="1">
    <location>
        <begin position="47"/>
        <end position="94"/>
    </location>
</feature>
<dbReference type="CDD" id="cd00118">
    <property type="entry name" value="LysM"/>
    <property type="match status" value="1"/>
</dbReference>
<dbReference type="PANTHER" id="PTHR38731">
    <property type="entry name" value="LIPL45-RELATED LIPOPROTEIN-RELATED"/>
    <property type="match status" value="1"/>
</dbReference>
<accession>A0A2T3XUH6</accession>
<gene>
    <name evidence="2" type="ORF">C9I57_13750</name>
</gene>
<dbReference type="SUPFAM" id="SSF54106">
    <property type="entry name" value="LysM domain"/>
    <property type="match status" value="1"/>
</dbReference>
<dbReference type="Gene3D" id="3.10.350.10">
    <property type="entry name" value="LysM domain"/>
    <property type="match status" value="1"/>
</dbReference>
<proteinExistence type="predicted"/>
<evidence type="ECO:0000313" key="3">
    <source>
        <dbReference type="Proteomes" id="UP000240638"/>
    </source>
</evidence>
<dbReference type="InterPro" id="IPR006860">
    <property type="entry name" value="FecR"/>
</dbReference>
<dbReference type="InterPro" id="IPR016930">
    <property type="entry name" value="UCP029644"/>
</dbReference>
<dbReference type="PIRSF" id="PIRSF029644">
    <property type="entry name" value="UCP029644"/>
    <property type="match status" value="1"/>
</dbReference>
<dbReference type="InterPro" id="IPR013783">
    <property type="entry name" value="Ig-like_fold"/>
</dbReference>
<dbReference type="Proteomes" id="UP000240638">
    <property type="component" value="Unassembled WGS sequence"/>
</dbReference>
<dbReference type="InterPro" id="IPR036779">
    <property type="entry name" value="LysM_dom_sf"/>
</dbReference>
<name>A0A2T3XUH6_9BURK</name>
<reference evidence="2 3" key="1">
    <citation type="submission" date="2018-03" db="EMBL/GenBank/DDBJ databases">
        <title>Whole genome analyses suggest that Burkholderia sensu lato contains two further novel genera in the rhizoxinica-symbiotica group Mycetohabitans gen. nov., and Trinickia gen. nov.: implications for the evolution of diazotrophy and nodulation in the Burkholderiaceae.</title>
        <authorList>
            <person name="Estrada De Los Santos P."/>
            <person name="Palmer M."/>
            <person name="Chavez-Ramirez B."/>
            <person name="Steenkamp E.T."/>
            <person name="Hirsch A.M."/>
            <person name="Manyaka P."/>
            <person name="Maluk M."/>
            <person name="Lafos M."/>
            <person name="Crook M."/>
            <person name="Gross E."/>
            <person name="Simon M.F."/>
            <person name="Bueno Dos Reis Junior F."/>
            <person name="Poole P.S."/>
            <person name="Venter S.N."/>
            <person name="James E.K."/>
        </authorList>
    </citation>
    <scope>NUCLEOTIDE SEQUENCE [LARGE SCALE GENOMIC DNA]</scope>
    <source>
        <strain evidence="2 3">JPY-366</strain>
    </source>
</reference>
<dbReference type="PROSITE" id="PS51782">
    <property type="entry name" value="LYSM"/>
    <property type="match status" value="1"/>
</dbReference>
<evidence type="ECO:0000313" key="2">
    <source>
        <dbReference type="EMBL" id="PTB20161.1"/>
    </source>
</evidence>
<dbReference type="PANTHER" id="PTHR38731:SF1">
    <property type="entry name" value="FECR PROTEIN DOMAIN-CONTAINING PROTEIN"/>
    <property type="match status" value="1"/>
</dbReference>